<dbReference type="Gene3D" id="1.10.167.10">
    <property type="entry name" value="Regulator of G-protein Signalling 4, domain 2"/>
    <property type="match status" value="1"/>
</dbReference>
<dbReference type="SUPFAM" id="SSF48097">
    <property type="entry name" value="Regulator of G-protein signaling, RGS"/>
    <property type="match status" value="1"/>
</dbReference>
<feature type="compositionally biased region" description="Low complexity" evidence="1">
    <location>
        <begin position="1047"/>
        <end position="1060"/>
    </location>
</feature>
<feature type="region of interest" description="Disordered" evidence="1">
    <location>
        <begin position="879"/>
        <end position="917"/>
    </location>
</feature>
<dbReference type="Proteomes" id="UP000696485">
    <property type="component" value="Unassembled WGS sequence"/>
</dbReference>
<dbReference type="InterPro" id="IPR036305">
    <property type="entry name" value="RGS_sf"/>
</dbReference>
<feature type="region of interest" description="Disordered" evidence="1">
    <location>
        <begin position="1180"/>
        <end position="1218"/>
    </location>
</feature>
<feature type="region of interest" description="Disordered" evidence="1">
    <location>
        <begin position="702"/>
        <end position="726"/>
    </location>
</feature>
<feature type="region of interest" description="Disordered" evidence="1">
    <location>
        <begin position="1234"/>
        <end position="1350"/>
    </location>
</feature>
<dbReference type="PANTHER" id="PTHR10845">
    <property type="entry name" value="REGULATOR OF G PROTEIN SIGNALING"/>
    <property type="match status" value="1"/>
</dbReference>
<feature type="compositionally biased region" description="Basic and acidic residues" evidence="1">
    <location>
        <begin position="1333"/>
        <end position="1344"/>
    </location>
</feature>
<feature type="compositionally biased region" description="Low complexity" evidence="1">
    <location>
        <begin position="1191"/>
        <end position="1216"/>
    </location>
</feature>
<dbReference type="PANTHER" id="PTHR10845:SF192">
    <property type="entry name" value="DOUBLE HIT, ISOFORM B"/>
    <property type="match status" value="1"/>
</dbReference>
<evidence type="ECO:0000313" key="3">
    <source>
        <dbReference type="EMBL" id="KAF9333628.1"/>
    </source>
</evidence>
<feature type="compositionally biased region" description="Basic residues" evidence="1">
    <location>
        <begin position="967"/>
        <end position="986"/>
    </location>
</feature>
<gene>
    <name evidence="3" type="ORF">BG006_003365</name>
</gene>
<dbReference type="CDD" id="cd07440">
    <property type="entry name" value="RGS"/>
    <property type="match status" value="1"/>
</dbReference>
<sequence length="1518" mass="164267">MSISRFKGLGMGRKLSLTNLAKAVSSTSSEEKSDAQLTPDSKGSNIRPSILLSPNTALPKNSDQKSSTSPGLATAATTPSRSPLSFAYTQLEASPAPTPSFAPPLKTQPSLIPPNAQTQVSQASRATAETTATLLGSPFASSPSLSSLLRDLGGNSGDGLESSQPEAEQQDDIRPLSMCSVGTLATATSTSAANGAGLKKSNRARSKATDILLNLESSSNDARFQEILHNTIALDHFRQFCFQEYSIENLLFWLDVELFSKPSKEFLDMDTPEAKSDEMLNPAHTGNPGQFAVKHARYIYLTYIDSNGPLQVNLSDETRTEIPWPILDYSPSGSPTSLTSNESELEGWPVDRRMFDAAQEHTYQLMKGHTLVRFEESDLWKEVEKILCEQPEEYAKAAIDGPLNSHYKPEIKVITDTVFRSRSRHPSAKLQSLYNWNNSTSDLDRSRDKEEALAKTMSQYFGPIPASIRHPARIILGLGGFGTSGQEDEDDDYYDEHSSLGTGPGSGLTSRAGKRISSGLRKAGFNRLNVGKKRLSTGSNISDDSTTGHRHLMDDDLEDSVENGKRITRWMVAGYFNDQVRLTAAQRKRLLRRNNKLTKFFGSRVDGTLRPVDEIVGEEGSVAGLSEGGLRAGSNSATSLGSPLAYALSSSNIHDMGKRSSMKSIKASKKMNKKMFSSSEIDLGSKSTNLLQKFKKSNSAPLEYDPTSFYRSNRSGGPLSPTTSTHQLQYHPLDSASGLLQSLPLSPRKQSKNTHVRAATVSIDPGRRFVAHPHPLWSGSLSDQEAGSGTYERRRGMSILSLMGGGANTIYSSPKGQDVLDPALPSPTLLPNGGNLLDRQAMVSRRKKADKLSTFFGATLTKQELASQLKMADEDDHLIEYGDGRTSNDSHHSGTRSKESSQEQARPAGPSVATVNQLSNHERSILWKRNKKLRGLLGESLPESEVAHALTRPVLRLGSSRLTHPQPRYRSRRGSSARSLRSKRKGSTASIRSGSSRDRLHGNDDDSETFEDEDDELHRTTSSATKGQRASLHGYYQGRIHKRRSSVSRPGSLSSSASYSRLESIRASKSCEYTRPLSVASSDSIFTSQTDTWLLPVNEKSTQETNDTSGAVQQTRKSIASDVSADFPEDDYPGARFNRKKKMDKIQQFLGDRVPEQDLWMGAVGRERTLQMMNLNLISTNTVPGKSGRKSQSSNSPTLSSSSNPMSPTSISPTTSIGPGFSPLFGALGGGVMKSSNMGSRPQSLTATAQAIATSSHTDGDSSESPPTLTGSGFFNKHGFPGRSKSKSQAPSKESGNEAAPVAGVRLERSLSDPPTPFFGGLKISSRPVTQRASEELPTSHESRCNQNSMSTVSRLRLQLAASRESIGGQGNEGLILASDMTATYSNSASDLSGDDEGDLSSTAMILPRLRAMSEEDQERFLKRAEKLEKMFGAIPPSALLKSSLTTPPLGSTSPSQSSSASSSPRNEEDQPRSLMELAGLLAHAEAAKSKEGCGGIKDKSEERSSEETVESLGILDA</sequence>
<dbReference type="InterPro" id="IPR044926">
    <property type="entry name" value="RGS_subdomain_2"/>
</dbReference>
<dbReference type="InterPro" id="IPR016137">
    <property type="entry name" value="RGS"/>
</dbReference>
<feature type="compositionally biased region" description="Low complexity" evidence="1">
    <location>
        <begin position="134"/>
        <end position="153"/>
    </location>
</feature>
<dbReference type="PROSITE" id="PS50132">
    <property type="entry name" value="RGS"/>
    <property type="match status" value="1"/>
</dbReference>
<evidence type="ECO:0000256" key="1">
    <source>
        <dbReference type="SAM" id="MobiDB-lite"/>
    </source>
</evidence>
<feature type="region of interest" description="Disordered" evidence="1">
    <location>
        <begin position="1097"/>
        <end position="1136"/>
    </location>
</feature>
<feature type="compositionally biased region" description="Basic and acidic residues" evidence="1">
    <location>
        <begin position="879"/>
        <end position="901"/>
    </location>
</feature>
<feature type="compositionally biased region" description="Polar residues" evidence="1">
    <location>
        <begin position="1099"/>
        <end position="1118"/>
    </location>
</feature>
<feature type="region of interest" description="Disordered" evidence="1">
    <location>
        <begin position="957"/>
        <end position="1060"/>
    </location>
</feature>
<feature type="compositionally biased region" description="Polar residues" evidence="1">
    <location>
        <begin position="35"/>
        <end position="92"/>
    </location>
</feature>
<feature type="compositionally biased region" description="Basic and acidic residues" evidence="1">
    <location>
        <begin position="1486"/>
        <end position="1507"/>
    </location>
</feature>
<proteinExistence type="predicted"/>
<accession>A0A9P5SPS7</accession>
<dbReference type="SMART" id="SM00315">
    <property type="entry name" value="RGS"/>
    <property type="match status" value="1"/>
</dbReference>
<feature type="region of interest" description="Disordered" evidence="1">
    <location>
        <begin position="1439"/>
        <end position="1518"/>
    </location>
</feature>
<feature type="compositionally biased region" description="Polar residues" evidence="1">
    <location>
        <begin position="107"/>
        <end position="133"/>
    </location>
</feature>
<dbReference type="Pfam" id="PF00615">
    <property type="entry name" value="RGS"/>
    <property type="match status" value="1"/>
</dbReference>
<evidence type="ECO:0000259" key="2">
    <source>
        <dbReference type="PROSITE" id="PS50132"/>
    </source>
</evidence>
<feature type="compositionally biased region" description="Low complexity" evidence="1">
    <location>
        <begin position="1439"/>
        <end position="1465"/>
    </location>
</feature>
<name>A0A9P5SPS7_9FUNG</name>
<feature type="compositionally biased region" description="Acidic residues" evidence="1">
    <location>
        <begin position="1005"/>
        <end position="1015"/>
    </location>
</feature>
<feature type="compositionally biased region" description="Basic and acidic residues" evidence="1">
    <location>
        <begin position="995"/>
        <end position="1004"/>
    </location>
</feature>
<feature type="region of interest" description="Disordered" evidence="1">
    <location>
        <begin position="486"/>
        <end position="512"/>
    </location>
</feature>
<evidence type="ECO:0000313" key="4">
    <source>
        <dbReference type="Proteomes" id="UP000696485"/>
    </source>
</evidence>
<reference evidence="3" key="1">
    <citation type="journal article" date="2020" name="Fungal Divers.">
        <title>Resolving the Mortierellaceae phylogeny through synthesis of multi-gene phylogenetics and phylogenomics.</title>
        <authorList>
            <person name="Vandepol N."/>
            <person name="Liber J."/>
            <person name="Desiro A."/>
            <person name="Na H."/>
            <person name="Kennedy M."/>
            <person name="Barry K."/>
            <person name="Grigoriev I.V."/>
            <person name="Miller A.N."/>
            <person name="O'Donnell K."/>
            <person name="Stajich J.E."/>
            <person name="Bonito G."/>
        </authorList>
    </citation>
    <scope>NUCLEOTIDE SEQUENCE</scope>
    <source>
        <strain evidence="3">NVP1</strain>
    </source>
</reference>
<dbReference type="EMBL" id="JAAAUY010000191">
    <property type="protein sequence ID" value="KAF9333628.1"/>
    <property type="molecule type" value="Genomic_DNA"/>
</dbReference>
<feature type="compositionally biased region" description="Low complexity" evidence="1">
    <location>
        <begin position="1475"/>
        <end position="1485"/>
    </location>
</feature>
<organism evidence="3 4">
    <name type="scientific">Podila minutissima</name>
    <dbReference type="NCBI Taxonomy" id="64525"/>
    <lineage>
        <taxon>Eukaryota</taxon>
        <taxon>Fungi</taxon>
        <taxon>Fungi incertae sedis</taxon>
        <taxon>Mucoromycota</taxon>
        <taxon>Mortierellomycotina</taxon>
        <taxon>Mortierellomycetes</taxon>
        <taxon>Mortierellales</taxon>
        <taxon>Mortierellaceae</taxon>
        <taxon>Podila</taxon>
    </lineage>
</organism>
<keyword evidence="4" id="KW-1185">Reference proteome</keyword>
<feature type="region of interest" description="Disordered" evidence="1">
    <location>
        <begin position="20"/>
        <end position="173"/>
    </location>
</feature>
<feature type="domain" description="RGS" evidence="2">
    <location>
        <begin position="223"/>
        <end position="384"/>
    </location>
</feature>
<comment type="caution">
    <text evidence="3">The sequence shown here is derived from an EMBL/GenBank/DDBJ whole genome shotgun (WGS) entry which is preliminary data.</text>
</comment>
<feature type="compositionally biased region" description="Polar residues" evidence="1">
    <location>
        <begin position="709"/>
        <end position="726"/>
    </location>
</feature>
<feature type="compositionally biased region" description="Polar residues" evidence="1">
    <location>
        <begin position="1234"/>
        <end position="1273"/>
    </location>
</feature>
<protein>
    <recommendedName>
        <fullName evidence="2">RGS domain-containing protein</fullName>
    </recommendedName>
</protein>